<dbReference type="InterPro" id="IPR050098">
    <property type="entry name" value="TFPI/VKTCI-like"/>
</dbReference>
<dbReference type="SMART" id="SM00131">
    <property type="entry name" value="KU"/>
    <property type="match status" value="1"/>
</dbReference>
<dbReference type="SUPFAM" id="SSF57362">
    <property type="entry name" value="BPTI-like"/>
    <property type="match status" value="1"/>
</dbReference>
<name>A0A023GNX8_AMBTT</name>
<keyword evidence="4" id="KW-0732">Signal</keyword>
<keyword evidence="1" id="KW-0646">Protease inhibitor</keyword>
<evidence type="ECO:0000256" key="4">
    <source>
        <dbReference type="SAM" id="SignalP"/>
    </source>
</evidence>
<dbReference type="PROSITE" id="PS50279">
    <property type="entry name" value="BPTI_KUNITZ_2"/>
    <property type="match status" value="1"/>
</dbReference>
<proteinExistence type="evidence at transcript level"/>
<evidence type="ECO:0000259" key="5">
    <source>
        <dbReference type="PROSITE" id="PS50279"/>
    </source>
</evidence>
<dbReference type="FunFam" id="4.10.410.10:FF:000004">
    <property type="entry name" value="Tissue factor pathway inhibitor"/>
    <property type="match status" value="1"/>
</dbReference>
<evidence type="ECO:0000256" key="1">
    <source>
        <dbReference type="ARBA" id="ARBA00022690"/>
    </source>
</evidence>
<feature type="domain" description="BPTI/Kunitz inhibitor" evidence="5">
    <location>
        <begin position="33"/>
        <end position="83"/>
    </location>
</feature>
<accession>A0A023GNX8</accession>
<dbReference type="AlphaFoldDB" id="A0A023GNX8"/>
<dbReference type="InterPro" id="IPR002223">
    <property type="entry name" value="Kunitz_BPTI"/>
</dbReference>
<dbReference type="InterPro" id="IPR036880">
    <property type="entry name" value="Kunitz_BPTI_sf"/>
</dbReference>
<evidence type="ECO:0000313" key="6">
    <source>
        <dbReference type="EMBL" id="JAC35028.1"/>
    </source>
</evidence>
<dbReference type="Pfam" id="PF00014">
    <property type="entry name" value="Kunitz_BPTI"/>
    <property type="match status" value="1"/>
</dbReference>
<dbReference type="InterPro" id="IPR020901">
    <property type="entry name" value="Prtase_inh_Kunz-CS"/>
</dbReference>
<evidence type="ECO:0000256" key="3">
    <source>
        <dbReference type="ARBA" id="ARBA00023157"/>
    </source>
</evidence>
<dbReference type="CDD" id="cd00109">
    <property type="entry name" value="Kunitz-type"/>
    <property type="match status" value="1"/>
</dbReference>
<feature type="signal peptide" evidence="4">
    <location>
        <begin position="1"/>
        <end position="19"/>
    </location>
</feature>
<dbReference type="PROSITE" id="PS00280">
    <property type="entry name" value="BPTI_KUNITZ_1"/>
    <property type="match status" value="1"/>
</dbReference>
<feature type="chain" id="PRO_5001517622" description="BPTI/Kunitz inhibitor domain-containing protein" evidence="4">
    <location>
        <begin position="20"/>
        <end position="88"/>
    </location>
</feature>
<keyword evidence="2" id="KW-0722">Serine protease inhibitor</keyword>
<dbReference type="PANTHER" id="PTHR10083:SF374">
    <property type="entry name" value="BPTI_KUNITZ INHIBITOR DOMAIN-CONTAINING PROTEIN"/>
    <property type="match status" value="1"/>
</dbReference>
<keyword evidence="3" id="KW-1015">Disulfide bond</keyword>
<organism evidence="6">
    <name type="scientific">Amblyomma triste</name>
    <name type="common">Neotropical tick</name>
    <dbReference type="NCBI Taxonomy" id="251400"/>
    <lineage>
        <taxon>Eukaryota</taxon>
        <taxon>Metazoa</taxon>
        <taxon>Ecdysozoa</taxon>
        <taxon>Arthropoda</taxon>
        <taxon>Chelicerata</taxon>
        <taxon>Arachnida</taxon>
        <taxon>Acari</taxon>
        <taxon>Parasitiformes</taxon>
        <taxon>Ixodida</taxon>
        <taxon>Ixodoidea</taxon>
        <taxon>Ixodidae</taxon>
        <taxon>Amblyomminae</taxon>
        <taxon>Amblyomma</taxon>
    </lineage>
</organism>
<dbReference type="PRINTS" id="PR00759">
    <property type="entry name" value="BASICPTASE"/>
</dbReference>
<dbReference type="Gene3D" id="4.10.410.10">
    <property type="entry name" value="Pancreatic trypsin inhibitor Kunitz domain"/>
    <property type="match status" value="1"/>
</dbReference>
<dbReference type="PANTHER" id="PTHR10083">
    <property type="entry name" value="KUNITZ-TYPE PROTEASE INHIBITOR-RELATED"/>
    <property type="match status" value="1"/>
</dbReference>
<reference evidence="6" key="1">
    <citation type="submission" date="2014-03" db="EMBL/GenBank/DDBJ databases">
        <title>The sialotranscriptome of Amblyomma triste, Amblyomma parvum and Amblyomma cajennense ticks, uncovered by 454-based RNA-seq.</title>
        <authorList>
            <person name="Garcia G.R."/>
            <person name="Gardinassi L.G."/>
            <person name="Ribeiro J.M."/>
            <person name="Anatriello E."/>
            <person name="Ferreira B.R."/>
            <person name="Moreira H.N."/>
            <person name="Mafra C."/>
            <person name="Olegario M.M."/>
            <person name="Szabo P.J."/>
            <person name="Miranda-Santos I.K."/>
            <person name="Maruyama S.R."/>
        </authorList>
    </citation>
    <scope>NUCLEOTIDE SEQUENCE</scope>
    <source>
        <strain evidence="6">Mato Grasso do Sul</strain>
        <tissue evidence="6">Salivary glands</tissue>
    </source>
</reference>
<dbReference type="EMBL" id="GBBM01000390">
    <property type="protein sequence ID" value="JAC35028.1"/>
    <property type="molecule type" value="mRNA"/>
</dbReference>
<dbReference type="GO" id="GO:0005615">
    <property type="term" value="C:extracellular space"/>
    <property type="evidence" value="ECO:0007669"/>
    <property type="project" value="TreeGrafter"/>
</dbReference>
<dbReference type="GO" id="GO:0004867">
    <property type="term" value="F:serine-type endopeptidase inhibitor activity"/>
    <property type="evidence" value="ECO:0007669"/>
    <property type="project" value="UniProtKB-KW"/>
</dbReference>
<sequence length="88" mass="9769">MYKSALALLLFAIFLVVSSSPDGLNGMGFPEECTYGADKGPCRAYMPRFFYNTLTNECERFFYGGCKGNANNFRTYADCAERCSPSLS</sequence>
<protein>
    <recommendedName>
        <fullName evidence="5">BPTI/Kunitz inhibitor domain-containing protein</fullName>
    </recommendedName>
</protein>
<evidence type="ECO:0000256" key="2">
    <source>
        <dbReference type="ARBA" id="ARBA00022900"/>
    </source>
</evidence>